<evidence type="ECO:0008006" key="4">
    <source>
        <dbReference type="Google" id="ProtNLM"/>
    </source>
</evidence>
<gene>
    <name evidence="2" type="ORF">RCL2_001030600</name>
</gene>
<dbReference type="AlphaFoldDB" id="A0A8H3LCP6"/>
<dbReference type="EMBL" id="BLAL01000066">
    <property type="protein sequence ID" value="GES83144.1"/>
    <property type="molecule type" value="Genomic_DNA"/>
</dbReference>
<name>A0A8H3LCP6_9GLOM</name>
<evidence type="ECO:0000256" key="1">
    <source>
        <dbReference type="SAM" id="MobiDB-lite"/>
    </source>
</evidence>
<protein>
    <recommendedName>
        <fullName evidence="4">Shugoshin C-terminal domain-containing protein</fullName>
    </recommendedName>
</protein>
<sequence length="417" mass="47362">MDSYPYFTLQQKLENIDESLKETVQNYIQLIINVHSAQNNDIIKSNTSYALRLRESEIKNKQLQSENIGLRVTVAQLRTKIEKLRCQRTKTNDSFKESVKSANDKIISLVQQLQCATESLSTSVDPESARGSSFISDGSSILSSSVDLSNGGLYTTSGIQYLDTDITEMHLHKKKPINLLTAYRNEPKTLIPISEFKDEQEDSESLIFQLNSHKLEQVGDEYESSSKKESRSAKNDHDLIPAREKDSNLEVILAKKEPTFKQHKAEHALSEVQIPQYLQQHTDLAVDVDNVQLEQKSDCTHETKESVEYLHLNRTSLSQAISCKPLEVASCERSSTSFSSIEKEVTEKVKTDVLAPSRRVILNTSSINTNERPLQDESYEINNFQQIEQYVKIPEKHNKKQTKGIAQLHALTFINDL</sequence>
<feature type="compositionally biased region" description="Basic and acidic residues" evidence="1">
    <location>
        <begin position="224"/>
        <end position="241"/>
    </location>
</feature>
<feature type="region of interest" description="Disordered" evidence="1">
    <location>
        <begin position="218"/>
        <end position="241"/>
    </location>
</feature>
<reference evidence="2" key="1">
    <citation type="submission" date="2019-10" db="EMBL/GenBank/DDBJ databases">
        <title>Conservation and host-specific expression of non-tandemly repeated heterogenous ribosome RNA gene in arbuscular mycorrhizal fungi.</title>
        <authorList>
            <person name="Maeda T."/>
            <person name="Kobayashi Y."/>
            <person name="Nakagawa T."/>
            <person name="Ezawa T."/>
            <person name="Yamaguchi K."/>
            <person name="Bino T."/>
            <person name="Nishimoto Y."/>
            <person name="Shigenobu S."/>
            <person name="Kawaguchi M."/>
        </authorList>
    </citation>
    <scope>NUCLEOTIDE SEQUENCE</scope>
    <source>
        <strain evidence="2">HR1</strain>
    </source>
</reference>
<organism evidence="2 3">
    <name type="scientific">Rhizophagus clarus</name>
    <dbReference type="NCBI Taxonomy" id="94130"/>
    <lineage>
        <taxon>Eukaryota</taxon>
        <taxon>Fungi</taxon>
        <taxon>Fungi incertae sedis</taxon>
        <taxon>Mucoromycota</taxon>
        <taxon>Glomeromycotina</taxon>
        <taxon>Glomeromycetes</taxon>
        <taxon>Glomerales</taxon>
        <taxon>Glomeraceae</taxon>
        <taxon>Rhizophagus</taxon>
    </lineage>
</organism>
<accession>A0A8H3LCP6</accession>
<dbReference type="Proteomes" id="UP000615446">
    <property type="component" value="Unassembled WGS sequence"/>
</dbReference>
<comment type="caution">
    <text evidence="2">The sequence shown here is derived from an EMBL/GenBank/DDBJ whole genome shotgun (WGS) entry which is preliminary data.</text>
</comment>
<dbReference type="OrthoDB" id="5394106at2759"/>
<evidence type="ECO:0000313" key="3">
    <source>
        <dbReference type="Proteomes" id="UP000615446"/>
    </source>
</evidence>
<evidence type="ECO:0000313" key="2">
    <source>
        <dbReference type="EMBL" id="GES83144.1"/>
    </source>
</evidence>
<proteinExistence type="predicted"/>